<dbReference type="PROSITE" id="PS51257">
    <property type="entry name" value="PROKAR_LIPOPROTEIN"/>
    <property type="match status" value="1"/>
</dbReference>
<dbReference type="NCBIfam" id="TIGR02167">
    <property type="entry name" value="Liste_lipo_26"/>
    <property type="match status" value="2"/>
</dbReference>
<evidence type="ECO:0000259" key="6">
    <source>
        <dbReference type="PROSITE" id="PS50268"/>
    </source>
</evidence>
<gene>
    <name evidence="7" type="ORF">ACFSJE_01170</name>
</gene>
<name>A0ABW4XTB5_9FLAO</name>
<dbReference type="Pfam" id="PF03382">
    <property type="entry name" value="DUF285"/>
    <property type="match status" value="2"/>
</dbReference>
<accession>A0ABW4XTB5</accession>
<dbReference type="InterPro" id="IPR005046">
    <property type="entry name" value="DUF285"/>
</dbReference>
<comment type="caution">
    <text evidence="7">The sequence shown here is derived from an EMBL/GenBank/DDBJ whole genome shotgun (WGS) entry which is preliminary data.</text>
</comment>
<dbReference type="EMBL" id="JBHUHU010000001">
    <property type="protein sequence ID" value="MFD2098364.1"/>
    <property type="molecule type" value="Genomic_DNA"/>
</dbReference>
<dbReference type="Gene3D" id="2.60.40.60">
    <property type="entry name" value="Cadherins"/>
    <property type="match status" value="3"/>
</dbReference>
<sequence length="670" mass="72105">MNPKKLLYLVIMVLTLLSCSKDDSPSKPTPTPTPTPENTAPVITNTTKTFTVAENINDTFVIGTMTATDADDDTLTFSITTNSDNLFEISATGALSLAAGKTLNATTKSSHALSIGVNDGTVTTKANFTVNVTQVVATNEPPVIQAQSFEVAENIADTEIFATVVATDADNDQADLTFTMVEDASGHFDITPNGGLKLGDGESLDFATPEHTFTVSVSDGNTAAQATITITVTEVVVVVINEAPSIEAQLFEVPEDISDSDIIGTVLAADPDEGDTLSFSIAANDNGLFEITEEGELSLAGGQSLDFETTDEHTITIEVTDDNNDPVSTEITITVTNVIENLFEDPESFITIWQTSSQSESISIGVNAGLNLPFNYTVDWGDGTVENIAHSNTISHVYAGPGAHQVAIKGSSFPALRMYNVTQANRNKLTRIAQWGNNLWKSMFEAFYYCQNLTSIATDTPNLSAVNSTKSMFEGAVFFNSDINDWNVSNVTNMSLMFYRAVRFNQDLNDWNVSNVTNMSYMFASDVNSPTAFNGDISSWIVDNVTDMQYMFAYNTSFNRNLSQWNVSNVDTMNAMFNSASAFNNASIGTWEFNSMGVTTANMLNLSGLSPAIYSSILIGWASNTQPSGLAIGALGLNYCDNQQTVAARMHLTTTKSWSITDYGAVPCGL</sequence>
<reference evidence="8" key="1">
    <citation type="journal article" date="2019" name="Int. J. Syst. Evol. Microbiol.">
        <title>The Global Catalogue of Microorganisms (GCM) 10K type strain sequencing project: providing services to taxonomists for standard genome sequencing and annotation.</title>
        <authorList>
            <consortium name="The Broad Institute Genomics Platform"/>
            <consortium name="The Broad Institute Genome Sequencing Center for Infectious Disease"/>
            <person name="Wu L."/>
            <person name="Ma J."/>
        </authorList>
    </citation>
    <scope>NUCLEOTIDE SEQUENCE [LARGE SCALE GENOMIC DNA]</scope>
    <source>
        <strain evidence="8">JCM 3389</strain>
    </source>
</reference>
<proteinExistence type="predicted"/>
<protein>
    <submittedName>
        <fullName evidence="7">BspA family leucine-rich repeat surface protein</fullName>
    </submittedName>
</protein>
<dbReference type="PANTHER" id="PTHR24026:SF126">
    <property type="entry name" value="PROTOCADHERIN FAT 4"/>
    <property type="match status" value="1"/>
</dbReference>
<keyword evidence="2" id="KW-1133">Transmembrane helix</keyword>
<evidence type="ECO:0000313" key="7">
    <source>
        <dbReference type="EMBL" id="MFD2098364.1"/>
    </source>
</evidence>
<keyword evidence="2" id="KW-0472">Membrane</keyword>
<evidence type="ECO:0000256" key="1">
    <source>
        <dbReference type="ARBA" id="ARBA00022692"/>
    </source>
</evidence>
<evidence type="ECO:0000256" key="2">
    <source>
        <dbReference type="ARBA" id="ARBA00022989"/>
    </source>
</evidence>
<dbReference type="PROSITE" id="PS50268">
    <property type="entry name" value="CADHERIN_2"/>
    <property type="match status" value="3"/>
</dbReference>
<feature type="domain" description="Cadherin" evidence="6">
    <location>
        <begin position="143"/>
        <end position="246"/>
    </location>
</feature>
<dbReference type="SMART" id="SM00112">
    <property type="entry name" value="CA"/>
    <property type="match status" value="3"/>
</dbReference>
<dbReference type="CDD" id="cd11304">
    <property type="entry name" value="Cadherin_repeat"/>
    <property type="match status" value="3"/>
</dbReference>
<keyword evidence="8" id="KW-1185">Reference proteome</keyword>
<dbReference type="InterPro" id="IPR011889">
    <property type="entry name" value="Liste_lipo_26"/>
</dbReference>
<feature type="signal peptide" evidence="4">
    <location>
        <begin position="1"/>
        <end position="20"/>
    </location>
</feature>
<dbReference type="InterPro" id="IPR015919">
    <property type="entry name" value="Cadherin-like_sf"/>
</dbReference>
<feature type="domain" description="PKD" evidence="5">
    <location>
        <begin position="373"/>
        <end position="412"/>
    </location>
</feature>
<keyword evidence="1" id="KW-0812">Transmembrane</keyword>
<evidence type="ECO:0000256" key="4">
    <source>
        <dbReference type="SAM" id="SignalP"/>
    </source>
</evidence>
<feature type="domain" description="Cadherin" evidence="6">
    <location>
        <begin position="44"/>
        <end position="144"/>
    </location>
</feature>
<keyword evidence="4" id="KW-0732">Signal</keyword>
<evidence type="ECO:0000313" key="8">
    <source>
        <dbReference type="Proteomes" id="UP001597342"/>
    </source>
</evidence>
<evidence type="ECO:0000256" key="3">
    <source>
        <dbReference type="SAM" id="MobiDB-lite"/>
    </source>
</evidence>
<dbReference type="InterPro" id="IPR002126">
    <property type="entry name" value="Cadherin-like_dom"/>
</dbReference>
<dbReference type="RefSeq" id="WP_379829142.1">
    <property type="nucleotide sequence ID" value="NZ_JBHUHU010000001.1"/>
</dbReference>
<dbReference type="SUPFAM" id="SSF49313">
    <property type="entry name" value="Cadherin-like"/>
    <property type="match status" value="3"/>
</dbReference>
<dbReference type="Proteomes" id="UP001597342">
    <property type="component" value="Unassembled WGS sequence"/>
</dbReference>
<dbReference type="PROSITE" id="PS50093">
    <property type="entry name" value="PKD"/>
    <property type="match status" value="1"/>
</dbReference>
<feature type="region of interest" description="Disordered" evidence="3">
    <location>
        <begin position="21"/>
        <end position="41"/>
    </location>
</feature>
<organism evidence="7 8">
    <name type="scientific">Flagellimonas iocasae</name>
    <dbReference type="NCBI Taxonomy" id="2055905"/>
    <lineage>
        <taxon>Bacteria</taxon>
        <taxon>Pseudomonadati</taxon>
        <taxon>Bacteroidota</taxon>
        <taxon>Flavobacteriia</taxon>
        <taxon>Flavobacteriales</taxon>
        <taxon>Flavobacteriaceae</taxon>
        <taxon>Flagellimonas</taxon>
    </lineage>
</organism>
<dbReference type="InterPro" id="IPR000601">
    <property type="entry name" value="PKD_dom"/>
</dbReference>
<dbReference type="PANTHER" id="PTHR24026">
    <property type="entry name" value="FAT ATYPICAL CADHERIN-RELATED"/>
    <property type="match status" value="1"/>
</dbReference>
<evidence type="ECO:0000259" key="5">
    <source>
        <dbReference type="PROSITE" id="PS50093"/>
    </source>
</evidence>
<dbReference type="Pfam" id="PF00028">
    <property type="entry name" value="Cadherin"/>
    <property type="match status" value="2"/>
</dbReference>
<feature type="chain" id="PRO_5045615627" evidence="4">
    <location>
        <begin position="21"/>
        <end position="670"/>
    </location>
</feature>
<feature type="domain" description="Cadherin" evidence="6">
    <location>
        <begin position="245"/>
        <end position="349"/>
    </location>
</feature>